<dbReference type="AlphaFoldDB" id="A0AAP0K7A2"/>
<dbReference type="InterPro" id="IPR045109">
    <property type="entry name" value="LSDs-like"/>
</dbReference>
<evidence type="ECO:0000256" key="3">
    <source>
        <dbReference type="ARBA" id="ARBA00022723"/>
    </source>
</evidence>
<reference evidence="6 7" key="1">
    <citation type="submission" date="2024-01" db="EMBL/GenBank/DDBJ databases">
        <title>Genome assemblies of Stephania.</title>
        <authorList>
            <person name="Yang L."/>
        </authorList>
    </citation>
    <scope>NUCLEOTIDE SEQUENCE [LARGE SCALE GENOMIC DNA]</scope>
    <source>
        <strain evidence="6">JXDWG</strain>
        <tissue evidence="6">Leaf</tissue>
    </source>
</reference>
<proteinExistence type="inferred from homology"/>
<evidence type="ECO:0000256" key="2">
    <source>
        <dbReference type="ARBA" id="ARBA00006801"/>
    </source>
</evidence>
<evidence type="ECO:0000313" key="6">
    <source>
        <dbReference type="EMBL" id="KAK9147252.1"/>
    </source>
</evidence>
<feature type="domain" description="JmjC" evidence="5">
    <location>
        <begin position="414"/>
        <end position="668"/>
    </location>
</feature>
<organism evidence="6 7">
    <name type="scientific">Stephania cephalantha</name>
    <dbReference type="NCBI Taxonomy" id="152367"/>
    <lineage>
        <taxon>Eukaryota</taxon>
        <taxon>Viridiplantae</taxon>
        <taxon>Streptophyta</taxon>
        <taxon>Embryophyta</taxon>
        <taxon>Tracheophyta</taxon>
        <taxon>Spermatophyta</taxon>
        <taxon>Magnoliopsida</taxon>
        <taxon>Ranunculales</taxon>
        <taxon>Menispermaceae</taxon>
        <taxon>Menispermoideae</taxon>
        <taxon>Cissampelideae</taxon>
        <taxon>Stephania</taxon>
    </lineage>
</organism>
<dbReference type="GO" id="GO:0003712">
    <property type="term" value="F:transcription coregulator activity"/>
    <property type="evidence" value="ECO:0007669"/>
    <property type="project" value="TreeGrafter"/>
</dbReference>
<evidence type="ECO:0000256" key="4">
    <source>
        <dbReference type="ARBA" id="ARBA00023242"/>
    </source>
</evidence>
<dbReference type="PROSITE" id="PS51184">
    <property type="entry name" value="JMJC"/>
    <property type="match status" value="1"/>
</dbReference>
<dbReference type="GO" id="GO:0006357">
    <property type="term" value="P:regulation of transcription by RNA polymerase II"/>
    <property type="evidence" value="ECO:0007669"/>
    <property type="project" value="TreeGrafter"/>
</dbReference>
<evidence type="ECO:0000256" key="1">
    <source>
        <dbReference type="ARBA" id="ARBA00004123"/>
    </source>
</evidence>
<dbReference type="PANTHER" id="PTHR12549:SF38">
    <property type="entry name" value="JMJC DOMAIN-CONTAINING HISTONE DEMETHYLASE 2, ISOFORM A"/>
    <property type="match status" value="1"/>
</dbReference>
<dbReference type="InterPro" id="IPR003347">
    <property type="entry name" value="JmjC_dom"/>
</dbReference>
<dbReference type="GO" id="GO:0032454">
    <property type="term" value="F:histone H3K9 demethylase activity"/>
    <property type="evidence" value="ECO:0007669"/>
    <property type="project" value="InterPro"/>
</dbReference>
<dbReference type="GO" id="GO:0000785">
    <property type="term" value="C:chromatin"/>
    <property type="evidence" value="ECO:0007669"/>
    <property type="project" value="TreeGrafter"/>
</dbReference>
<accession>A0AAP0K7A2</accession>
<evidence type="ECO:0000259" key="5">
    <source>
        <dbReference type="PROSITE" id="PS51184"/>
    </source>
</evidence>
<dbReference type="Pfam" id="PF02373">
    <property type="entry name" value="JmjC"/>
    <property type="match status" value="1"/>
</dbReference>
<dbReference type="PANTHER" id="PTHR12549">
    <property type="entry name" value="JMJC DOMAIN-CONTAINING HISTONE DEMETHYLATION PROTEIN"/>
    <property type="match status" value="1"/>
</dbReference>
<keyword evidence="7" id="KW-1185">Reference proteome</keyword>
<keyword evidence="3" id="KW-0479">Metal-binding</keyword>
<keyword evidence="4" id="KW-0539">Nucleus</keyword>
<gene>
    <name evidence="6" type="ORF">Scep_006009</name>
</gene>
<dbReference type="SMART" id="SM00558">
    <property type="entry name" value="JmjC"/>
    <property type="match status" value="1"/>
</dbReference>
<dbReference type="GO" id="GO:0000118">
    <property type="term" value="C:histone deacetylase complex"/>
    <property type="evidence" value="ECO:0007669"/>
    <property type="project" value="TreeGrafter"/>
</dbReference>
<protein>
    <recommendedName>
        <fullName evidence="5">JmjC domain-containing protein</fullName>
    </recommendedName>
</protein>
<dbReference type="Proteomes" id="UP001419268">
    <property type="component" value="Unassembled WGS sequence"/>
</dbReference>
<dbReference type="GO" id="GO:0046872">
    <property type="term" value="F:metal ion binding"/>
    <property type="evidence" value="ECO:0007669"/>
    <property type="project" value="UniProtKB-KW"/>
</dbReference>
<comment type="similarity">
    <text evidence="2">Belongs to the JARID1 histone demethylase family.</text>
</comment>
<dbReference type="SUPFAM" id="SSF51197">
    <property type="entry name" value="Clavaminate synthase-like"/>
    <property type="match status" value="1"/>
</dbReference>
<dbReference type="Gene3D" id="2.60.120.650">
    <property type="entry name" value="Cupin"/>
    <property type="match status" value="1"/>
</dbReference>
<sequence length="750" mass="85983">MHVKNYSSVCNKLNRYPGSTIMEIKEACPFCRRNCNCKACLRGDWVVANRRQAGGHVKLQRLLYLLYRVLPLLRQIHYVEKLEVEVETKLRGLSVAEPDVMKSELDEDDRLYCDNCNTSIVNIYRSCPNLNCSYDLCLTCCRELREGCQPGVVRSYDCKSEVAPMEKHCALVASADFPDWRANADGSIVCPPKERGGCGISILALRRNFDVTWLAELLKEAEELTSNCQFHDDNHSQCCQCIPDVSSADYCGNDSEARRAAFRENSHDNFLYCPNSSDLKDDEIEHFQYHWIRGEPVIVKNVLERTCGLSWDPMVMRRAIREIGTKKTLKEKAQKDPKEETRSVKVLDCLDWCEIEINIHQFFKGYIEGRMHKSGWPEILKLKDWPSSSSFEDRLPRHGAEFIASLPYCEYTHPKSGLLNLATKLPENSAKPDLGPKTYIAYGFPEELGRGDSVTKLHCDMSDAVNVLTHTTEVKIPPWQLRKIRRMQKKYELEYFSELHACRNEISEGSLQEKSELSSIGVQVVGSPDLENPKKDEVNYPDQCDASCSVVTGGAVWDIFRRQDVPKLIEYLQVHWKEFHHSENFPIDSVVHPIHDQNFFLSERHKKRLKEEFDVEPWTFEQYLGEAVFIPAGCPHQVRNRKSCIKVALDFVSPESVQECVRLTEEFRLLPKDHRAKEDKLEVKKMALYAVSAAVKEAKSLISKLNSTEGKKGGLRIRHFLARARSERKSVSRLRHFLALARSGDRGGLL</sequence>
<dbReference type="GO" id="GO:0031490">
    <property type="term" value="F:chromatin DNA binding"/>
    <property type="evidence" value="ECO:0007669"/>
    <property type="project" value="TreeGrafter"/>
</dbReference>
<dbReference type="EMBL" id="JBBNAG010000003">
    <property type="protein sequence ID" value="KAK9147252.1"/>
    <property type="molecule type" value="Genomic_DNA"/>
</dbReference>
<comment type="caution">
    <text evidence="6">The sequence shown here is derived from an EMBL/GenBank/DDBJ whole genome shotgun (WGS) entry which is preliminary data.</text>
</comment>
<comment type="subcellular location">
    <subcellularLocation>
        <location evidence="1">Nucleus</location>
    </subcellularLocation>
</comment>
<name>A0AAP0K7A2_9MAGN</name>
<evidence type="ECO:0000313" key="7">
    <source>
        <dbReference type="Proteomes" id="UP001419268"/>
    </source>
</evidence>